<evidence type="ECO:0000313" key="2">
    <source>
        <dbReference type="Proteomes" id="UP001189429"/>
    </source>
</evidence>
<comment type="caution">
    <text evidence="1">The sequence shown here is derived from an EMBL/GenBank/DDBJ whole genome shotgun (WGS) entry which is preliminary data.</text>
</comment>
<dbReference type="InterPro" id="IPR036412">
    <property type="entry name" value="HAD-like_sf"/>
</dbReference>
<dbReference type="EMBL" id="CAUYUJ010015986">
    <property type="protein sequence ID" value="CAK0860510.1"/>
    <property type="molecule type" value="Genomic_DNA"/>
</dbReference>
<dbReference type="SUPFAM" id="SSF56784">
    <property type="entry name" value="HAD-like"/>
    <property type="match status" value="1"/>
</dbReference>
<dbReference type="InterPro" id="IPR023214">
    <property type="entry name" value="HAD_sf"/>
</dbReference>
<protein>
    <submittedName>
        <fullName evidence="1">Uncharacterized protein</fullName>
    </submittedName>
</protein>
<reference evidence="1" key="1">
    <citation type="submission" date="2023-10" db="EMBL/GenBank/DDBJ databases">
        <authorList>
            <person name="Chen Y."/>
            <person name="Shah S."/>
            <person name="Dougan E. K."/>
            <person name="Thang M."/>
            <person name="Chan C."/>
        </authorList>
    </citation>
    <scope>NUCLEOTIDE SEQUENCE [LARGE SCALE GENOMIC DNA]</scope>
</reference>
<evidence type="ECO:0000313" key="1">
    <source>
        <dbReference type="EMBL" id="CAK0860510.1"/>
    </source>
</evidence>
<keyword evidence="2" id="KW-1185">Reference proteome</keyword>
<sequence length="219" mass="23318">MLRLGDEAFESASLEGSATVSANFSGLTDPRRTTQKQVSGGVSAIMFDFDGTLTATPGDRSARRYKIAELKERSGMLRPWLERLGGAGIVMGIISKSTEDTILTALGVAGLLELFQGPIVGKAVGFEGKAGFIEALCETGLLSTLRPGISARSVLLVDDDILELNRCREHGIQTYPAPLDGGLQDDEFREVCLLLGIQAPAKPKVTEAAREPASVRGLR</sequence>
<gene>
    <name evidence="1" type="ORF">PCOR1329_LOCUS49460</name>
</gene>
<proteinExistence type="predicted"/>
<organism evidence="1 2">
    <name type="scientific">Prorocentrum cordatum</name>
    <dbReference type="NCBI Taxonomy" id="2364126"/>
    <lineage>
        <taxon>Eukaryota</taxon>
        <taxon>Sar</taxon>
        <taxon>Alveolata</taxon>
        <taxon>Dinophyceae</taxon>
        <taxon>Prorocentrales</taxon>
        <taxon>Prorocentraceae</taxon>
        <taxon>Prorocentrum</taxon>
    </lineage>
</organism>
<accession>A0ABN9UL02</accession>
<name>A0ABN9UL02_9DINO</name>
<dbReference type="Proteomes" id="UP001189429">
    <property type="component" value="Unassembled WGS sequence"/>
</dbReference>
<dbReference type="Gene3D" id="3.40.50.1000">
    <property type="entry name" value="HAD superfamily/HAD-like"/>
    <property type="match status" value="1"/>
</dbReference>